<dbReference type="PROSITE" id="PS01136">
    <property type="entry name" value="UPF0034"/>
    <property type="match status" value="1"/>
</dbReference>
<evidence type="ECO:0000256" key="7">
    <source>
        <dbReference type="ARBA" id="ARBA00023002"/>
    </source>
</evidence>
<evidence type="ECO:0000256" key="16">
    <source>
        <dbReference type="ARBA" id="ARBA00049467"/>
    </source>
</evidence>
<dbReference type="STRING" id="1071381.G8BZ61"/>
<dbReference type="InterPro" id="IPR035587">
    <property type="entry name" value="DUS-like_FMN-bd"/>
</dbReference>
<evidence type="ECO:0000256" key="4">
    <source>
        <dbReference type="ARBA" id="ARBA00022664"/>
    </source>
</evidence>
<keyword evidence="7" id="KW-0560">Oxidoreductase</keyword>
<comment type="cofactor">
    <cofactor evidence="1">
        <name>FMN</name>
        <dbReference type="ChEBI" id="CHEBI:58210"/>
    </cofactor>
</comment>
<dbReference type="GeneID" id="11533342"/>
<comment type="catalytic activity">
    <reaction evidence="14">
        <text>5,6-dihydrouridine(16) in tRNA + NAD(+) = uridine(16) in tRNA + NADH + H(+)</text>
        <dbReference type="Rhea" id="RHEA:53380"/>
        <dbReference type="Rhea" id="RHEA-COMP:13543"/>
        <dbReference type="Rhea" id="RHEA-COMP:13544"/>
        <dbReference type="ChEBI" id="CHEBI:15378"/>
        <dbReference type="ChEBI" id="CHEBI:57540"/>
        <dbReference type="ChEBI" id="CHEBI:57945"/>
        <dbReference type="ChEBI" id="CHEBI:65315"/>
        <dbReference type="ChEBI" id="CHEBI:74443"/>
        <dbReference type="EC" id="1.3.1.88"/>
    </reaction>
    <physiologicalReaction direction="right-to-left" evidence="14">
        <dbReference type="Rhea" id="RHEA:53382"/>
    </physiologicalReaction>
</comment>
<dbReference type="GO" id="GO:0102263">
    <property type="term" value="F:tRNA-dihydrouridine17 synthase activity"/>
    <property type="evidence" value="ECO:0007669"/>
    <property type="project" value="EnsemblFungi"/>
</dbReference>
<dbReference type="PANTHER" id="PTHR11082">
    <property type="entry name" value="TRNA-DIHYDROURIDINE SYNTHASE"/>
    <property type="match status" value="1"/>
</dbReference>
<dbReference type="GO" id="GO:0006397">
    <property type="term" value="P:mRNA processing"/>
    <property type="evidence" value="ECO:0007669"/>
    <property type="project" value="UniProtKB-KW"/>
</dbReference>
<evidence type="ECO:0000256" key="9">
    <source>
        <dbReference type="ARBA" id="ARBA00038313"/>
    </source>
</evidence>
<keyword evidence="2" id="KW-0285">Flavoprotein</keyword>
<accession>G8BZ61</accession>
<evidence type="ECO:0000256" key="12">
    <source>
        <dbReference type="ARBA" id="ARBA00047652"/>
    </source>
</evidence>
<dbReference type="SUPFAM" id="SSF51395">
    <property type="entry name" value="FMN-linked oxidoreductases"/>
    <property type="match status" value="1"/>
</dbReference>
<dbReference type="HOGENOM" id="CLU_013299_5_1_1"/>
<evidence type="ECO:0000256" key="8">
    <source>
        <dbReference type="ARBA" id="ARBA00023027"/>
    </source>
</evidence>
<reference evidence="19 20" key="1">
    <citation type="journal article" date="2011" name="Proc. Natl. Acad. Sci. U.S.A.">
        <title>Evolutionary erosion of yeast sex chromosomes by mating-type switching accidents.</title>
        <authorList>
            <person name="Gordon J.L."/>
            <person name="Armisen D."/>
            <person name="Proux-Wera E."/>
            <person name="Oheigeartaigh S.S."/>
            <person name="Byrne K.P."/>
            <person name="Wolfe K.H."/>
        </authorList>
    </citation>
    <scope>NUCLEOTIDE SEQUENCE [LARGE SCALE GENOMIC DNA]</scope>
    <source>
        <strain evidence="20">ATCC 24235 / CBS 4417 / NBRC 1672 / NRRL Y-8282 / UCD 70-5</strain>
    </source>
</reference>
<feature type="compositionally biased region" description="Basic and acidic residues" evidence="17">
    <location>
        <begin position="414"/>
        <end position="424"/>
    </location>
</feature>
<gene>
    <name evidence="19" type="primary">TPHA0K00550</name>
    <name evidence="19" type="ordered locus">TPHA_0K00550</name>
</gene>
<dbReference type="OMA" id="ISPPVWQ"/>
<protein>
    <recommendedName>
        <fullName evidence="10">tRNA-dihydrouridine(16/17) synthase [NAD(P)(+)]</fullName>
        <ecNumber evidence="10">1.3.1.88</ecNumber>
    </recommendedName>
</protein>
<dbReference type="OrthoDB" id="272303at2759"/>
<dbReference type="CDD" id="cd02801">
    <property type="entry name" value="DUS_like_FMN"/>
    <property type="match status" value="1"/>
</dbReference>
<dbReference type="RefSeq" id="XP_003687623.1">
    <property type="nucleotide sequence ID" value="XM_003687575.1"/>
</dbReference>
<dbReference type="Gene3D" id="3.20.20.70">
    <property type="entry name" value="Aldolase class I"/>
    <property type="match status" value="1"/>
</dbReference>
<dbReference type="FunFam" id="3.20.20.70:FF:000234">
    <property type="entry name" value="DUS1p Dihydrouridine synthase"/>
    <property type="match status" value="1"/>
</dbReference>
<name>G8BZ61_TETPH</name>
<evidence type="ECO:0000313" key="19">
    <source>
        <dbReference type="EMBL" id="CCE65189.1"/>
    </source>
</evidence>
<sequence length="424" mass="48453">MLTTVLKMASKLNGRELFEKIGKPTKIVAPMVDQSELAWRVLSRQYGATLCYTPMFHAKLFATSEKYRKDMWCELDGDSDLDRPLVVQFCANDPEYLLAAAKLVQDKCDAVDLNLGCPQGIARKGHYGSFLMEEWDLIRKLIRTLHDNLTVPVTAKIRVFPEREKTLEYAKMVLDAGAQFLTVHGRLREQKGQKTGLADWDIIKYLRENLPTDTVFFANGNILYPEDISRCMEHINADAVMSAEGNLYNPGVFNTDYIDDKDKTFPKVDKIAREYFEVIKKCNGSHASRIAMKSHMFKILRPFLHHHTDIRSQIASMNAKSTLDDWEEKVIKPVEKVVTEIYADPSIQEKDTIVTGSQELWGGAYKTIPYWRCQPYFRPVNGVTGDKRVTENLKEKVAGLDNSKKRKADQPSSEESKIKETKLE</sequence>
<dbReference type="PANTHER" id="PTHR11082:SF5">
    <property type="entry name" value="TRNA-DIHYDROURIDINE(16_17) SYNTHASE [NAD(P)(+)]-LIKE"/>
    <property type="match status" value="1"/>
</dbReference>
<dbReference type="GO" id="GO:0102262">
    <property type="term" value="F:tRNA-dihydrouridine16 synthase activity"/>
    <property type="evidence" value="ECO:0007669"/>
    <property type="project" value="EnsemblFungi"/>
</dbReference>
<dbReference type="KEGG" id="tpf:TPHA_0K00550"/>
<evidence type="ECO:0000256" key="11">
    <source>
        <dbReference type="ARBA" id="ARBA00047287"/>
    </source>
</evidence>
<keyword evidence="3" id="KW-0288">FMN</keyword>
<proteinExistence type="inferred from homology"/>
<dbReference type="InterPro" id="IPR018517">
    <property type="entry name" value="tRNA_hU_synthase_CS"/>
</dbReference>
<dbReference type="AlphaFoldDB" id="G8BZ61"/>
<evidence type="ECO:0000256" key="17">
    <source>
        <dbReference type="SAM" id="MobiDB-lite"/>
    </source>
</evidence>
<evidence type="ECO:0000256" key="14">
    <source>
        <dbReference type="ARBA" id="ARBA00048934"/>
    </source>
</evidence>
<evidence type="ECO:0000313" key="20">
    <source>
        <dbReference type="Proteomes" id="UP000005666"/>
    </source>
</evidence>
<evidence type="ECO:0000256" key="15">
    <source>
        <dbReference type="ARBA" id="ARBA00049447"/>
    </source>
</evidence>
<comment type="catalytic activity">
    <reaction evidence="16">
        <text>5,6-dihydrouridine(17) in tRNA + NADP(+) = uridine(17) in tRNA + NADPH + H(+)</text>
        <dbReference type="Rhea" id="RHEA:53368"/>
        <dbReference type="Rhea" id="RHEA-COMP:13541"/>
        <dbReference type="Rhea" id="RHEA-COMP:13542"/>
        <dbReference type="ChEBI" id="CHEBI:15378"/>
        <dbReference type="ChEBI" id="CHEBI:57783"/>
        <dbReference type="ChEBI" id="CHEBI:58349"/>
        <dbReference type="ChEBI" id="CHEBI:65315"/>
        <dbReference type="ChEBI" id="CHEBI:74443"/>
        <dbReference type="EC" id="1.3.1.88"/>
    </reaction>
    <physiologicalReaction direction="right-to-left" evidence="16">
        <dbReference type="Rhea" id="RHEA:53370"/>
    </physiologicalReaction>
</comment>
<evidence type="ECO:0000256" key="3">
    <source>
        <dbReference type="ARBA" id="ARBA00022643"/>
    </source>
</evidence>
<dbReference type="GO" id="GO:0050660">
    <property type="term" value="F:flavin adenine dinucleotide binding"/>
    <property type="evidence" value="ECO:0007669"/>
    <property type="project" value="InterPro"/>
</dbReference>
<dbReference type="EC" id="1.3.1.88" evidence="10"/>
<evidence type="ECO:0000256" key="10">
    <source>
        <dbReference type="ARBA" id="ARBA00038890"/>
    </source>
</evidence>
<dbReference type="InterPro" id="IPR013785">
    <property type="entry name" value="Aldolase_TIM"/>
</dbReference>
<evidence type="ECO:0000256" key="1">
    <source>
        <dbReference type="ARBA" id="ARBA00001917"/>
    </source>
</evidence>
<evidence type="ECO:0000256" key="13">
    <source>
        <dbReference type="ARBA" id="ARBA00048342"/>
    </source>
</evidence>
<keyword evidence="20" id="KW-1185">Reference proteome</keyword>
<comment type="catalytic activity">
    <reaction evidence="12">
        <text>5,6-dihydrouridine(16) in tRNA + NADP(+) = uridine(16) in tRNA + NADPH + H(+)</text>
        <dbReference type="Rhea" id="RHEA:53376"/>
        <dbReference type="Rhea" id="RHEA-COMP:13543"/>
        <dbReference type="Rhea" id="RHEA-COMP:13544"/>
        <dbReference type="ChEBI" id="CHEBI:15378"/>
        <dbReference type="ChEBI" id="CHEBI:57783"/>
        <dbReference type="ChEBI" id="CHEBI:58349"/>
        <dbReference type="ChEBI" id="CHEBI:65315"/>
        <dbReference type="ChEBI" id="CHEBI:74443"/>
        <dbReference type="EC" id="1.3.1.88"/>
    </reaction>
    <physiologicalReaction direction="right-to-left" evidence="12">
        <dbReference type="Rhea" id="RHEA:53378"/>
    </physiologicalReaction>
</comment>
<comment type="catalytic activity">
    <reaction evidence="11">
        <text>5,6-dihydrouridine(17) in tRNA + NAD(+) = uridine(17) in tRNA + NADH + H(+)</text>
        <dbReference type="Rhea" id="RHEA:53372"/>
        <dbReference type="Rhea" id="RHEA-COMP:13541"/>
        <dbReference type="Rhea" id="RHEA-COMP:13542"/>
        <dbReference type="ChEBI" id="CHEBI:15378"/>
        <dbReference type="ChEBI" id="CHEBI:57540"/>
        <dbReference type="ChEBI" id="CHEBI:57945"/>
        <dbReference type="ChEBI" id="CHEBI:65315"/>
        <dbReference type="ChEBI" id="CHEBI:74443"/>
        <dbReference type="EC" id="1.3.1.88"/>
    </reaction>
    <physiologicalReaction direction="right-to-left" evidence="11">
        <dbReference type="Rhea" id="RHEA:53374"/>
    </physiologicalReaction>
</comment>
<comment type="catalytic activity">
    <reaction evidence="15">
        <text>a 5,6-dihydrouridine in mRNA + NADP(+) = a uridine in mRNA + NADPH + H(+)</text>
        <dbReference type="Rhea" id="RHEA:69855"/>
        <dbReference type="Rhea" id="RHEA-COMP:14658"/>
        <dbReference type="Rhea" id="RHEA-COMP:17789"/>
        <dbReference type="ChEBI" id="CHEBI:15378"/>
        <dbReference type="ChEBI" id="CHEBI:57783"/>
        <dbReference type="ChEBI" id="CHEBI:58349"/>
        <dbReference type="ChEBI" id="CHEBI:65315"/>
        <dbReference type="ChEBI" id="CHEBI:74443"/>
    </reaction>
    <physiologicalReaction direction="right-to-left" evidence="15">
        <dbReference type="Rhea" id="RHEA:69857"/>
    </physiologicalReaction>
</comment>
<keyword evidence="5" id="KW-0819">tRNA processing</keyword>
<dbReference type="Proteomes" id="UP000005666">
    <property type="component" value="Chromosome 11"/>
</dbReference>
<comment type="catalytic activity">
    <reaction evidence="13">
        <text>a 5,6-dihydrouridine in mRNA + NAD(+) = a uridine in mRNA + NADH + H(+)</text>
        <dbReference type="Rhea" id="RHEA:69851"/>
        <dbReference type="Rhea" id="RHEA-COMP:14658"/>
        <dbReference type="Rhea" id="RHEA-COMP:17789"/>
        <dbReference type="ChEBI" id="CHEBI:15378"/>
        <dbReference type="ChEBI" id="CHEBI:57540"/>
        <dbReference type="ChEBI" id="CHEBI:57945"/>
        <dbReference type="ChEBI" id="CHEBI:65315"/>
        <dbReference type="ChEBI" id="CHEBI:74443"/>
    </reaction>
    <physiologicalReaction direction="right-to-left" evidence="13">
        <dbReference type="Rhea" id="RHEA:69853"/>
    </physiologicalReaction>
</comment>
<keyword evidence="4" id="KW-0507">mRNA processing</keyword>
<dbReference type="eggNOG" id="KOG2335">
    <property type="taxonomic scope" value="Eukaryota"/>
</dbReference>
<comment type="similarity">
    <text evidence="9">Belongs to the Dus family. Dus1 subfamily.</text>
</comment>
<dbReference type="EMBL" id="HE612866">
    <property type="protein sequence ID" value="CCE65189.1"/>
    <property type="molecule type" value="Genomic_DNA"/>
</dbReference>
<evidence type="ECO:0000256" key="2">
    <source>
        <dbReference type="ARBA" id="ARBA00022630"/>
    </source>
</evidence>
<evidence type="ECO:0000256" key="5">
    <source>
        <dbReference type="ARBA" id="ARBA00022694"/>
    </source>
</evidence>
<evidence type="ECO:0000259" key="18">
    <source>
        <dbReference type="Pfam" id="PF01207"/>
    </source>
</evidence>
<feature type="domain" description="DUS-like FMN-binding" evidence="18">
    <location>
        <begin position="28"/>
        <end position="336"/>
    </location>
</feature>
<organism evidence="19 20">
    <name type="scientific">Tetrapisispora phaffii (strain ATCC 24235 / CBS 4417 / NBRC 1672 / NRRL Y-8282 / UCD 70-5)</name>
    <name type="common">Yeast</name>
    <name type="synonym">Fabospora phaffii</name>
    <dbReference type="NCBI Taxonomy" id="1071381"/>
    <lineage>
        <taxon>Eukaryota</taxon>
        <taxon>Fungi</taxon>
        <taxon>Dikarya</taxon>
        <taxon>Ascomycota</taxon>
        <taxon>Saccharomycotina</taxon>
        <taxon>Saccharomycetes</taxon>
        <taxon>Saccharomycetales</taxon>
        <taxon>Saccharomycetaceae</taxon>
        <taxon>Tetrapisispora</taxon>
    </lineage>
</organism>
<keyword evidence="6" id="KW-0521">NADP</keyword>
<feature type="region of interest" description="Disordered" evidence="17">
    <location>
        <begin position="395"/>
        <end position="424"/>
    </location>
</feature>
<evidence type="ECO:0000256" key="6">
    <source>
        <dbReference type="ARBA" id="ARBA00022857"/>
    </source>
</evidence>
<dbReference type="Pfam" id="PF01207">
    <property type="entry name" value="Dus"/>
    <property type="match status" value="1"/>
</dbReference>
<keyword evidence="8" id="KW-0520">NAD</keyword>